<feature type="binding site" description="axial binding residue" evidence="2">
    <location>
        <position position="477"/>
    </location>
    <ligand>
        <name>heme</name>
        <dbReference type="ChEBI" id="CHEBI:30413"/>
    </ligand>
    <ligandPart>
        <name>Fe</name>
        <dbReference type="ChEBI" id="CHEBI:18248"/>
    </ligandPart>
</feature>
<gene>
    <name evidence="5" type="ORF">C2845_PM12G31010</name>
</gene>
<feature type="region of interest" description="Disordered" evidence="4">
    <location>
        <begin position="49"/>
        <end position="71"/>
    </location>
</feature>
<evidence type="ECO:0000256" key="3">
    <source>
        <dbReference type="RuleBase" id="RU000461"/>
    </source>
</evidence>
<evidence type="ECO:0000313" key="5">
    <source>
        <dbReference type="EMBL" id="RLM79900.1"/>
    </source>
</evidence>
<dbReference type="InterPro" id="IPR017972">
    <property type="entry name" value="Cyt_P450_CS"/>
</dbReference>
<dbReference type="PRINTS" id="PR00385">
    <property type="entry name" value="P450"/>
</dbReference>
<keyword evidence="2 3" id="KW-0479">Metal-binding</keyword>
<comment type="caution">
    <text evidence="5">The sequence shown here is derived from an EMBL/GenBank/DDBJ whole genome shotgun (WGS) entry which is preliminary data.</text>
</comment>
<evidence type="ECO:0000313" key="6">
    <source>
        <dbReference type="Proteomes" id="UP000275267"/>
    </source>
</evidence>
<dbReference type="GO" id="GO:0005506">
    <property type="term" value="F:iron ion binding"/>
    <property type="evidence" value="ECO:0007669"/>
    <property type="project" value="InterPro"/>
</dbReference>
<dbReference type="GO" id="GO:0010291">
    <property type="term" value="F:beta-carotene 3-hydroxylase activity"/>
    <property type="evidence" value="ECO:0007669"/>
    <property type="project" value="TreeGrafter"/>
</dbReference>
<dbReference type="OrthoDB" id="1470350at2759"/>
<dbReference type="GO" id="GO:0016705">
    <property type="term" value="F:oxidoreductase activity, acting on paired donors, with incorporation or reduction of molecular oxygen"/>
    <property type="evidence" value="ECO:0007669"/>
    <property type="project" value="InterPro"/>
</dbReference>
<keyword evidence="3" id="KW-0560">Oxidoreductase</keyword>
<dbReference type="InterPro" id="IPR002401">
    <property type="entry name" value="Cyt_P450_E_grp-I"/>
</dbReference>
<dbReference type="Pfam" id="PF00067">
    <property type="entry name" value="p450"/>
    <property type="match status" value="2"/>
</dbReference>
<comment type="similarity">
    <text evidence="1 3">Belongs to the cytochrome P450 family.</text>
</comment>
<evidence type="ECO:0000256" key="4">
    <source>
        <dbReference type="SAM" id="MobiDB-lite"/>
    </source>
</evidence>
<dbReference type="GO" id="GO:0009507">
    <property type="term" value="C:chloroplast"/>
    <property type="evidence" value="ECO:0007669"/>
    <property type="project" value="TreeGrafter"/>
</dbReference>
<dbReference type="PRINTS" id="PR00463">
    <property type="entry name" value="EP450I"/>
</dbReference>
<keyword evidence="3" id="KW-0503">Monooxygenase</keyword>
<accession>A0A3L6QHH8</accession>
<dbReference type="InterPro" id="IPR036396">
    <property type="entry name" value="Cyt_P450_sf"/>
</dbReference>
<dbReference type="GO" id="GO:0020037">
    <property type="term" value="F:heme binding"/>
    <property type="evidence" value="ECO:0007669"/>
    <property type="project" value="InterPro"/>
</dbReference>
<dbReference type="GO" id="GO:0016123">
    <property type="term" value="P:xanthophyll biosynthetic process"/>
    <property type="evidence" value="ECO:0007669"/>
    <property type="project" value="TreeGrafter"/>
</dbReference>
<dbReference type="EMBL" id="PQIB02000012">
    <property type="protein sequence ID" value="RLM79900.1"/>
    <property type="molecule type" value="Genomic_DNA"/>
</dbReference>
<dbReference type="CDD" id="cd11046">
    <property type="entry name" value="CYP97"/>
    <property type="match status" value="1"/>
</dbReference>
<proteinExistence type="inferred from homology"/>
<dbReference type="SUPFAM" id="SSF48264">
    <property type="entry name" value="Cytochrome P450"/>
    <property type="match status" value="1"/>
</dbReference>
<keyword evidence="6" id="KW-1185">Reference proteome</keyword>
<evidence type="ECO:0000256" key="1">
    <source>
        <dbReference type="ARBA" id="ARBA00010617"/>
    </source>
</evidence>
<dbReference type="PROSITE" id="PS00086">
    <property type="entry name" value="CYTOCHROME_P450"/>
    <property type="match status" value="1"/>
</dbReference>
<keyword evidence="2 3" id="KW-0349">Heme</keyword>
<dbReference type="AlphaFoldDB" id="A0A3L6QHH8"/>
<dbReference type="STRING" id="4540.A0A3L6QHH8"/>
<dbReference type="Gene3D" id="1.10.630.10">
    <property type="entry name" value="Cytochrome P450"/>
    <property type="match status" value="1"/>
</dbReference>
<keyword evidence="2 3" id="KW-0408">Iron</keyword>
<dbReference type="PANTHER" id="PTHR24291:SF171">
    <property type="entry name" value="PROTEIN LUTEIN DEFICIENT 5, CHLOROPLASTIC"/>
    <property type="match status" value="1"/>
</dbReference>
<name>A0A3L6QHH8_PANMI</name>
<dbReference type="InterPro" id="IPR001128">
    <property type="entry name" value="Cyt_P450"/>
</dbReference>
<feature type="compositionally biased region" description="Polar residues" evidence="4">
    <location>
        <begin position="545"/>
        <end position="557"/>
    </location>
</feature>
<dbReference type="Proteomes" id="UP000275267">
    <property type="component" value="Unassembled WGS sequence"/>
</dbReference>
<dbReference type="InterPro" id="IPR050196">
    <property type="entry name" value="Cytochrome_P450_Monoox"/>
</dbReference>
<reference evidence="6" key="1">
    <citation type="journal article" date="2019" name="Nat. Commun.">
        <title>The genome of broomcorn millet.</title>
        <authorList>
            <person name="Zou C."/>
            <person name="Miki D."/>
            <person name="Li D."/>
            <person name="Tang Q."/>
            <person name="Xiao L."/>
            <person name="Rajput S."/>
            <person name="Deng P."/>
            <person name="Jia W."/>
            <person name="Huang R."/>
            <person name="Zhang M."/>
            <person name="Sun Y."/>
            <person name="Hu J."/>
            <person name="Fu X."/>
            <person name="Schnable P.S."/>
            <person name="Li F."/>
            <person name="Zhang H."/>
            <person name="Feng B."/>
            <person name="Zhu X."/>
            <person name="Liu R."/>
            <person name="Schnable J.C."/>
            <person name="Zhu J.-K."/>
            <person name="Zhang H."/>
        </authorList>
    </citation>
    <scope>NUCLEOTIDE SEQUENCE [LARGE SCALE GENOMIC DNA]</scope>
</reference>
<comment type="cofactor">
    <cofactor evidence="2">
        <name>heme</name>
        <dbReference type="ChEBI" id="CHEBI:30413"/>
    </cofactor>
</comment>
<evidence type="ECO:0000256" key="2">
    <source>
        <dbReference type="PIRSR" id="PIRSR602401-1"/>
    </source>
</evidence>
<protein>
    <submittedName>
        <fullName evidence="5">Protein LUTEIN DEFICIENT 5, chloroplastic</fullName>
    </submittedName>
</protein>
<dbReference type="PANTHER" id="PTHR24291">
    <property type="entry name" value="CYTOCHROME P450 FAMILY 4"/>
    <property type="match status" value="1"/>
</dbReference>
<feature type="compositionally biased region" description="Gly residues" evidence="4">
    <location>
        <begin position="49"/>
        <end position="60"/>
    </location>
</feature>
<feature type="region of interest" description="Disordered" evidence="4">
    <location>
        <begin position="544"/>
        <end position="574"/>
    </location>
</feature>
<sequence>MAATTGSAGLSSAPPFRLLGSCSGSGPAQLRVPPAAACRRRSLLRCAASGGGDGGGGGSGSDPALEEQRRRQAELAARIASGEFTVQGPGWIAPLVGRLSKLGPPGELAAALLTRLAGAGAARGGPEIPQAVGSINAVVGQAFFVPLYDLFLTYGGIFRLNFGPKSFLIVSDPGIAKHILRDNSKAYSKGILAEILEFVMGTGLIPADGEIWRVRRRAIVPALHQKYVTAMIGLFGEASDRLCQKLDKAASDGEDVEMESLFSRLTLDVIGKAVFNYDFDSLSYDNGIVERLVEQEDLQFHEEYMNEQDPSILHFLLASGDDVSSKQLRDDLMTMLIAGHETSAAVLTWTFYLLSKYPKVMAKLQDEVDSVIGEGLPTIEDVKKLKYTTRVINESLRLYPQPPVLIRRSLEDDMLGGYPIGRGEDIFISVWNLHHCPKHWDDAEVFNPERWALDGPNPNEINQNFSYLPFGGGPRKCVGDMFATFETVVATAMLVKRFDFQMAPGAPPVDMTTGATIHTTAGLKMTVTRRTKPPVIPNLEMKVVSDSQEPTRSTPSMVVSAATVASGEDQRELS</sequence>
<organism evidence="5 6">
    <name type="scientific">Panicum miliaceum</name>
    <name type="common">Proso millet</name>
    <name type="synonym">Broomcorn millet</name>
    <dbReference type="NCBI Taxonomy" id="4540"/>
    <lineage>
        <taxon>Eukaryota</taxon>
        <taxon>Viridiplantae</taxon>
        <taxon>Streptophyta</taxon>
        <taxon>Embryophyta</taxon>
        <taxon>Tracheophyta</taxon>
        <taxon>Spermatophyta</taxon>
        <taxon>Magnoliopsida</taxon>
        <taxon>Liliopsida</taxon>
        <taxon>Poales</taxon>
        <taxon>Poaceae</taxon>
        <taxon>PACMAD clade</taxon>
        <taxon>Panicoideae</taxon>
        <taxon>Panicodae</taxon>
        <taxon>Paniceae</taxon>
        <taxon>Panicinae</taxon>
        <taxon>Panicum</taxon>
        <taxon>Panicum sect. Panicum</taxon>
    </lineage>
</organism>